<dbReference type="Proteomes" id="UP000515203">
    <property type="component" value="Unplaced"/>
</dbReference>
<dbReference type="InterPro" id="IPR022150">
    <property type="entry name" value="AKNA_dom"/>
</dbReference>
<name>A0A6P3FG72_OCTDE</name>
<dbReference type="PANTHER" id="PTHR21510:SF16">
    <property type="entry name" value="PROTEIN AKNAD1"/>
    <property type="match status" value="1"/>
</dbReference>
<evidence type="ECO:0000256" key="2">
    <source>
        <dbReference type="SAM" id="MobiDB-lite"/>
    </source>
</evidence>
<dbReference type="Pfam" id="PF12443">
    <property type="entry name" value="AKNA"/>
    <property type="match status" value="1"/>
</dbReference>
<feature type="region of interest" description="Disordered" evidence="2">
    <location>
        <begin position="1"/>
        <end position="22"/>
    </location>
</feature>
<dbReference type="InterPro" id="IPR052655">
    <property type="entry name" value="AKNA_Centrosome-Trans_reg"/>
</dbReference>
<dbReference type="FunCoup" id="A0A6P3FG72">
    <property type="interactions" value="2"/>
</dbReference>
<evidence type="ECO:0000259" key="3">
    <source>
        <dbReference type="Pfam" id="PF12443"/>
    </source>
</evidence>
<dbReference type="AlphaFoldDB" id="A0A6P3FG72"/>
<reference evidence="5" key="1">
    <citation type="submission" date="2025-08" db="UniProtKB">
        <authorList>
            <consortium name="RefSeq"/>
        </authorList>
    </citation>
    <scope>IDENTIFICATION</scope>
</reference>
<gene>
    <name evidence="5" type="primary">Aknad1</name>
</gene>
<feature type="compositionally biased region" description="Polar residues" evidence="2">
    <location>
        <begin position="308"/>
        <end position="330"/>
    </location>
</feature>
<dbReference type="GeneID" id="101568182"/>
<feature type="region of interest" description="Disordered" evidence="2">
    <location>
        <begin position="168"/>
        <end position="194"/>
    </location>
</feature>
<evidence type="ECO:0000313" key="5">
    <source>
        <dbReference type="RefSeq" id="XP_004637050.1"/>
    </source>
</evidence>
<proteinExistence type="predicted"/>
<dbReference type="CTD" id="254268"/>
<feature type="region of interest" description="Disordered" evidence="2">
    <location>
        <begin position="489"/>
        <end position="529"/>
    </location>
</feature>
<dbReference type="PANTHER" id="PTHR21510">
    <property type="entry name" value="AKNA DOMAIN-CONTAINING PROTEIN"/>
    <property type="match status" value="1"/>
</dbReference>
<sequence>MDETDFSEDTTSKQQEDLPYDDTCPQVQMCDDGDFTSKNKVLGVADQVVLTEEELQAKAAHSETCPDTAAATTWGRITENDFVVDKNCDKEKQYPLTLYIPADKGDTSKSKISDILLHHLSKEQFLGGQGIDCETLPEISNADSTDEAAIVTNISSCYVRNFWPKEQSPEFTDQLNPNRDGENSSKPSHSPGFSDLEELVTVGKSSHQENSNLLIQITDLGDKQKSCKGHESQKQLTEKASSSSVCKYGQGQVHYQPPDFSKVAPEVKIPKHNLLNKSPTVAKQASFSPKLRNKSIIVQDILENLSRSNSVEEQQAERQGNSAEPSQHAQMESPVHIQELLTGLEPEPSLLTLTSASQKDLSTSSSSIFQKICQGKQMYQKLKEQTDQLKTKVQEFSKRLQQDTLCHLQDKKLVLEQLQGHLEELQQEFVATKEKHLALLQQHIHRQEAPAAGDFDLERTVEGKIFKLEMLLEDMKEKTDERKCPSVLSLPMNSPAFPEDTASAFSSSSDEVDPSGASGSPEPAATVAPSPGCAFCRCLLEWKQKMERKGLRRINCGKFSIIIHEKALHQDPTLGLSCSGCSSTRGHCGAEVQSSPGVRGKDPLQEFHYRYDTPGQYYLNHSRRGAFVQPGSLDENKTSAPSFSKLKQLCSHGVNSQSFEDECEPALGKNPKTCTARSAEPAVLRPRLQACRISGSKSLCDFSAIEKTESKILNSALDHALKTATILKKTTDQMIRAIAEDLAKAKRWRNRLKY</sequence>
<feature type="coiled-coil region" evidence="1">
    <location>
        <begin position="379"/>
        <end position="442"/>
    </location>
</feature>
<dbReference type="RefSeq" id="XP_004637050.1">
    <property type="nucleotide sequence ID" value="XM_004636993.2"/>
</dbReference>
<keyword evidence="1" id="KW-0175">Coiled coil</keyword>
<protein>
    <submittedName>
        <fullName evidence="5">Protein AKNAD1</fullName>
    </submittedName>
</protein>
<keyword evidence="4" id="KW-1185">Reference proteome</keyword>
<dbReference type="InParanoid" id="A0A6P3FG72"/>
<feature type="domain" description="AKNA" evidence="3">
    <location>
        <begin position="326"/>
        <end position="419"/>
    </location>
</feature>
<accession>A0A6P3FG72</accession>
<feature type="region of interest" description="Disordered" evidence="2">
    <location>
        <begin position="308"/>
        <end position="333"/>
    </location>
</feature>
<organism evidence="4 5">
    <name type="scientific">Octodon degus</name>
    <name type="common">Degu</name>
    <name type="synonym">Sciurus degus</name>
    <dbReference type="NCBI Taxonomy" id="10160"/>
    <lineage>
        <taxon>Eukaryota</taxon>
        <taxon>Metazoa</taxon>
        <taxon>Chordata</taxon>
        <taxon>Craniata</taxon>
        <taxon>Vertebrata</taxon>
        <taxon>Euteleostomi</taxon>
        <taxon>Mammalia</taxon>
        <taxon>Eutheria</taxon>
        <taxon>Euarchontoglires</taxon>
        <taxon>Glires</taxon>
        <taxon>Rodentia</taxon>
        <taxon>Hystricomorpha</taxon>
        <taxon>Octodontidae</taxon>
        <taxon>Octodon</taxon>
    </lineage>
</organism>
<evidence type="ECO:0000256" key="1">
    <source>
        <dbReference type="SAM" id="Coils"/>
    </source>
</evidence>
<dbReference type="OrthoDB" id="9045614at2759"/>
<evidence type="ECO:0000313" key="4">
    <source>
        <dbReference type="Proteomes" id="UP000515203"/>
    </source>
</evidence>